<dbReference type="PANTHER" id="PTHR30272:SF16">
    <property type="entry name" value="3-HYDROXYACYL-[ACYL-CARRIER-PROTEIN] DEHYDRATASE"/>
    <property type="match status" value="1"/>
</dbReference>
<dbReference type="Proteomes" id="UP000288805">
    <property type="component" value="Unassembled WGS sequence"/>
</dbReference>
<dbReference type="AlphaFoldDB" id="A0A438GRQ2"/>
<proteinExistence type="predicted"/>
<dbReference type="EMBL" id="QGNW01000361">
    <property type="protein sequence ID" value="RVW74894.1"/>
    <property type="molecule type" value="Genomic_DNA"/>
</dbReference>
<organism evidence="1 2">
    <name type="scientific">Vitis vinifera</name>
    <name type="common">Grape</name>
    <dbReference type="NCBI Taxonomy" id="29760"/>
    <lineage>
        <taxon>Eukaryota</taxon>
        <taxon>Viridiplantae</taxon>
        <taxon>Streptophyta</taxon>
        <taxon>Embryophyta</taxon>
        <taxon>Tracheophyta</taxon>
        <taxon>Spermatophyta</taxon>
        <taxon>Magnoliopsida</taxon>
        <taxon>eudicotyledons</taxon>
        <taxon>Gunneridae</taxon>
        <taxon>Pentapetalae</taxon>
        <taxon>rosids</taxon>
        <taxon>Vitales</taxon>
        <taxon>Vitaceae</taxon>
        <taxon>Viteae</taxon>
        <taxon>Vitis</taxon>
    </lineage>
</organism>
<sequence length="157" mass="17039">MAVCNLTKELLRPWAGEGKLIPGKLVSAPPKFSLLLMTPLLLVGSGLPLTKPSIHLVTSCIINLELFKLPCSWFQAMAQVGGLVMLQPEVGGSRENFFFAGIDKVRFRKPVVAGDTLVMRMTLIKLQKRFGIAKMEGKAYVGGEVVCEGEFLMATGS</sequence>
<dbReference type="InterPro" id="IPR013114">
    <property type="entry name" value="FabA_FabZ"/>
</dbReference>
<gene>
    <name evidence="1" type="primary">fabZ_2</name>
    <name evidence="1" type="ORF">CK203_054572</name>
</gene>
<dbReference type="PANTHER" id="PTHR30272">
    <property type="entry name" value="3-HYDROXYACYL-[ACYL-CARRIER-PROTEIN] DEHYDRATASE"/>
    <property type="match status" value="1"/>
</dbReference>
<dbReference type="InterPro" id="IPR029069">
    <property type="entry name" value="HotDog_dom_sf"/>
</dbReference>
<name>A0A438GRQ2_VITVI</name>
<protein>
    <submittedName>
        <fullName evidence="1">3-hydroxyacyl-[acyl-carrier-protein] dehydratase FabZ</fullName>
    </submittedName>
</protein>
<evidence type="ECO:0000313" key="1">
    <source>
        <dbReference type="EMBL" id="RVW74894.1"/>
    </source>
</evidence>
<accession>A0A438GRQ2</accession>
<reference evidence="1 2" key="1">
    <citation type="journal article" date="2018" name="PLoS Genet.">
        <title>Population sequencing reveals clonal diversity and ancestral inbreeding in the grapevine cultivar Chardonnay.</title>
        <authorList>
            <person name="Roach M.J."/>
            <person name="Johnson D.L."/>
            <person name="Bohlmann J."/>
            <person name="van Vuuren H.J."/>
            <person name="Jones S.J."/>
            <person name="Pretorius I.S."/>
            <person name="Schmidt S.A."/>
            <person name="Borneman A.R."/>
        </authorList>
    </citation>
    <scope>NUCLEOTIDE SEQUENCE [LARGE SCALE GENOMIC DNA]</scope>
    <source>
        <strain evidence="2">cv. Chardonnay</strain>
        <tissue evidence="1">Leaf</tissue>
    </source>
</reference>
<dbReference type="Gene3D" id="3.10.129.10">
    <property type="entry name" value="Hotdog Thioesterase"/>
    <property type="match status" value="1"/>
</dbReference>
<evidence type="ECO:0000313" key="2">
    <source>
        <dbReference type="Proteomes" id="UP000288805"/>
    </source>
</evidence>
<dbReference type="Pfam" id="PF07977">
    <property type="entry name" value="FabA"/>
    <property type="match status" value="1"/>
</dbReference>
<comment type="caution">
    <text evidence="1">The sequence shown here is derived from an EMBL/GenBank/DDBJ whole genome shotgun (WGS) entry which is preliminary data.</text>
</comment>
<dbReference type="SUPFAM" id="SSF54637">
    <property type="entry name" value="Thioesterase/thiol ester dehydrase-isomerase"/>
    <property type="match status" value="1"/>
</dbReference>